<dbReference type="PATRIC" id="fig|1437824.5.peg.2836"/>
<dbReference type="RefSeq" id="WP_052355883.1">
    <property type="nucleotide sequence ID" value="NZ_HG916765.1"/>
</dbReference>
<evidence type="ECO:0000256" key="4">
    <source>
        <dbReference type="HAMAP-Rule" id="MF_00688"/>
    </source>
</evidence>
<gene>
    <name evidence="4" type="primary">aat</name>
    <name evidence="6" type="ORF">BN940_14356</name>
</gene>
<proteinExistence type="inferred from homology"/>
<dbReference type="Proteomes" id="UP000019805">
    <property type="component" value="Chromosome"/>
</dbReference>
<evidence type="ECO:0000256" key="5">
    <source>
        <dbReference type="SAM" id="MobiDB-lite"/>
    </source>
</evidence>
<dbReference type="KEGG" id="cdn:BN940_14356"/>
<dbReference type="InterPro" id="IPR042203">
    <property type="entry name" value="Leu/Phe-tRNA_Trfase_C"/>
</dbReference>
<dbReference type="AlphaFoldDB" id="W8X5M5"/>
<feature type="region of interest" description="Disordered" evidence="5">
    <location>
        <begin position="296"/>
        <end position="320"/>
    </location>
</feature>
<organism evidence="6 7">
    <name type="scientific">Castellaniella defragrans (strain DSM 12143 / CCUG 39792 / 65Phen)</name>
    <name type="common">Alcaligenes defragrans</name>
    <dbReference type="NCBI Taxonomy" id="1437824"/>
    <lineage>
        <taxon>Bacteria</taxon>
        <taxon>Pseudomonadati</taxon>
        <taxon>Pseudomonadota</taxon>
        <taxon>Betaproteobacteria</taxon>
        <taxon>Burkholderiales</taxon>
        <taxon>Alcaligenaceae</taxon>
        <taxon>Castellaniella</taxon>
    </lineage>
</organism>
<dbReference type="HAMAP" id="MF_00688">
    <property type="entry name" value="Leu_Phe_trans"/>
    <property type="match status" value="1"/>
</dbReference>
<dbReference type="Pfam" id="PF03588">
    <property type="entry name" value="Leu_Phe_trans"/>
    <property type="match status" value="2"/>
</dbReference>
<dbReference type="InterPro" id="IPR042221">
    <property type="entry name" value="Leu/Phe-tRNA_Trfase_N"/>
</dbReference>
<comment type="catalytic activity">
    <reaction evidence="4">
        <text>N-terminal L-lysyl-[protein] + L-leucyl-tRNA(Leu) = N-terminal L-leucyl-L-lysyl-[protein] + tRNA(Leu) + H(+)</text>
        <dbReference type="Rhea" id="RHEA:12340"/>
        <dbReference type="Rhea" id="RHEA-COMP:9613"/>
        <dbReference type="Rhea" id="RHEA-COMP:9622"/>
        <dbReference type="Rhea" id="RHEA-COMP:12670"/>
        <dbReference type="Rhea" id="RHEA-COMP:12671"/>
        <dbReference type="ChEBI" id="CHEBI:15378"/>
        <dbReference type="ChEBI" id="CHEBI:65249"/>
        <dbReference type="ChEBI" id="CHEBI:78442"/>
        <dbReference type="ChEBI" id="CHEBI:78494"/>
        <dbReference type="ChEBI" id="CHEBI:133043"/>
        <dbReference type="EC" id="2.3.2.6"/>
    </reaction>
</comment>
<evidence type="ECO:0000256" key="1">
    <source>
        <dbReference type="ARBA" id="ARBA00022490"/>
    </source>
</evidence>
<feature type="region of interest" description="Disordered" evidence="5">
    <location>
        <begin position="85"/>
        <end position="137"/>
    </location>
</feature>
<evidence type="ECO:0000313" key="6">
    <source>
        <dbReference type="EMBL" id="CDM25316.1"/>
    </source>
</evidence>
<dbReference type="PANTHER" id="PTHR30098">
    <property type="entry name" value="LEUCYL/PHENYLALANYL-TRNA--PROTEIN TRANSFERASE"/>
    <property type="match status" value="1"/>
</dbReference>
<dbReference type="EMBL" id="HG916765">
    <property type="protein sequence ID" value="CDM25316.1"/>
    <property type="molecule type" value="Genomic_DNA"/>
</dbReference>
<dbReference type="Gene3D" id="3.40.630.70">
    <property type="entry name" value="Leucyl/phenylalanyl-tRNA-protein transferase, C-terminal domain"/>
    <property type="match status" value="1"/>
</dbReference>
<protein>
    <recommendedName>
        <fullName evidence="4">Leucyl/phenylalanyl-tRNA--protein transferase</fullName>
        <ecNumber evidence="4">2.3.2.6</ecNumber>
    </recommendedName>
    <alternativeName>
        <fullName evidence="4">L/F-transferase</fullName>
    </alternativeName>
    <alternativeName>
        <fullName evidence="4">Leucyltransferase</fullName>
    </alternativeName>
    <alternativeName>
        <fullName evidence="4">Phenyalanyltransferase</fullName>
    </alternativeName>
</protein>
<dbReference type="InterPro" id="IPR004616">
    <property type="entry name" value="Leu/Phe-tRNA_Trfase"/>
</dbReference>
<comment type="catalytic activity">
    <reaction evidence="4">
        <text>N-terminal L-arginyl-[protein] + L-leucyl-tRNA(Leu) = N-terminal L-leucyl-L-arginyl-[protein] + tRNA(Leu) + H(+)</text>
        <dbReference type="Rhea" id="RHEA:50416"/>
        <dbReference type="Rhea" id="RHEA-COMP:9613"/>
        <dbReference type="Rhea" id="RHEA-COMP:9622"/>
        <dbReference type="Rhea" id="RHEA-COMP:12672"/>
        <dbReference type="Rhea" id="RHEA-COMP:12673"/>
        <dbReference type="ChEBI" id="CHEBI:15378"/>
        <dbReference type="ChEBI" id="CHEBI:64719"/>
        <dbReference type="ChEBI" id="CHEBI:78442"/>
        <dbReference type="ChEBI" id="CHEBI:78494"/>
        <dbReference type="ChEBI" id="CHEBI:133044"/>
        <dbReference type="EC" id="2.3.2.6"/>
    </reaction>
</comment>
<dbReference type="eggNOG" id="COG2360">
    <property type="taxonomic scope" value="Bacteria"/>
</dbReference>
<dbReference type="GO" id="GO:0030163">
    <property type="term" value="P:protein catabolic process"/>
    <property type="evidence" value="ECO:0007669"/>
    <property type="project" value="UniProtKB-UniRule"/>
</dbReference>
<feature type="compositionally biased region" description="Pro residues" evidence="5">
    <location>
        <begin position="311"/>
        <end position="320"/>
    </location>
</feature>
<dbReference type="GO" id="GO:0005737">
    <property type="term" value="C:cytoplasm"/>
    <property type="evidence" value="ECO:0007669"/>
    <property type="project" value="UniProtKB-SubCell"/>
</dbReference>
<name>W8X5M5_CASD6</name>
<dbReference type="HOGENOM" id="CLU_075045_0_1_4"/>
<evidence type="ECO:0000256" key="2">
    <source>
        <dbReference type="ARBA" id="ARBA00022679"/>
    </source>
</evidence>
<comment type="function">
    <text evidence="4">Functions in the N-end rule pathway of protein degradation where it conjugates Leu, Phe and, less efficiently, Met from aminoacyl-tRNAs to the N-termini of proteins containing an N-terminal arginine or lysine.</text>
</comment>
<keyword evidence="7" id="KW-1185">Reference proteome</keyword>
<feature type="compositionally biased region" description="Low complexity" evidence="5">
    <location>
        <begin position="96"/>
        <end position="127"/>
    </location>
</feature>
<evidence type="ECO:0000256" key="3">
    <source>
        <dbReference type="ARBA" id="ARBA00023315"/>
    </source>
</evidence>
<dbReference type="Gene3D" id="3.30.70.3550">
    <property type="entry name" value="Leucyl/phenylalanyl-tRNA-protein transferase, N-terminal domain"/>
    <property type="match status" value="1"/>
</dbReference>
<comment type="subcellular location">
    <subcellularLocation>
        <location evidence="4">Cytoplasm</location>
    </subcellularLocation>
</comment>
<sequence length="320" mass="33917">MTLAWVEDRDPLPDPARAPVPASGLAAAGLDLSPARLAEAYRKGLFPWYGPGEPVLWWSPDPRMVLRCEDFRVSRSLAKRVRQFDRAAGGEPVPEPATGSASESATGSASESATGSASESAPGSASESADRPPRTDAPPALCVTLNLAFSEVIARCARRGAPRIGLGAARAGRDWAEPGAAQGRDATWITPDIMAVYTAWHRMGRAHSVETWIGGRLAGGLYGVGLGQCFFGESMFSLAADASKVALAYLVRHLRARGAPWIDCQQETPHLASLGARPVPRARFLEMLAAGRDAPAPPWGRGRLRADGGLEPPPAGWRAR</sequence>
<comment type="similarity">
    <text evidence="4">Belongs to the L/F-transferase family.</text>
</comment>
<dbReference type="InterPro" id="IPR016181">
    <property type="entry name" value="Acyl_CoA_acyltransferase"/>
</dbReference>
<accession>W8X5M5</accession>
<dbReference type="EC" id="2.3.2.6" evidence="4"/>
<dbReference type="SUPFAM" id="SSF55729">
    <property type="entry name" value="Acyl-CoA N-acyltransferases (Nat)"/>
    <property type="match status" value="2"/>
</dbReference>
<reference evidence="6 7" key="1">
    <citation type="journal article" date="2014" name="BMC Microbiol.">
        <title>The oxygen-independent metabolism of cyclic monoterpenes in Castellaniella defragrans 65Phen.</title>
        <authorList>
            <person name="Petasch J."/>
            <person name="Disch E.M."/>
            <person name="Markert S."/>
            <person name="Becher D."/>
            <person name="Schweder T."/>
            <person name="Huttel B."/>
            <person name="Reinhardt R."/>
            <person name="Harder J."/>
        </authorList>
    </citation>
    <scope>NUCLEOTIDE SEQUENCE [LARGE SCALE GENOMIC DNA]</scope>
    <source>
        <strain evidence="6">65Phen</strain>
    </source>
</reference>
<keyword evidence="1 4" id="KW-0963">Cytoplasm</keyword>
<keyword evidence="2 4" id="KW-0808">Transferase</keyword>
<evidence type="ECO:0000313" key="7">
    <source>
        <dbReference type="Proteomes" id="UP000019805"/>
    </source>
</evidence>
<dbReference type="PANTHER" id="PTHR30098:SF2">
    <property type="entry name" value="LEUCYL_PHENYLALANYL-TRNA--PROTEIN TRANSFERASE"/>
    <property type="match status" value="1"/>
</dbReference>
<comment type="catalytic activity">
    <reaction evidence="4">
        <text>L-phenylalanyl-tRNA(Phe) + an N-terminal L-alpha-aminoacyl-[protein] = an N-terminal L-phenylalanyl-L-alpha-aminoacyl-[protein] + tRNA(Phe)</text>
        <dbReference type="Rhea" id="RHEA:43632"/>
        <dbReference type="Rhea" id="RHEA-COMP:9668"/>
        <dbReference type="Rhea" id="RHEA-COMP:9699"/>
        <dbReference type="Rhea" id="RHEA-COMP:10636"/>
        <dbReference type="Rhea" id="RHEA-COMP:10637"/>
        <dbReference type="ChEBI" id="CHEBI:78442"/>
        <dbReference type="ChEBI" id="CHEBI:78531"/>
        <dbReference type="ChEBI" id="CHEBI:78597"/>
        <dbReference type="ChEBI" id="CHEBI:83561"/>
        <dbReference type="EC" id="2.3.2.6"/>
    </reaction>
</comment>
<keyword evidence="3 4" id="KW-0012">Acyltransferase</keyword>
<dbReference type="GO" id="GO:0008914">
    <property type="term" value="F:leucyl-tRNA--protein transferase activity"/>
    <property type="evidence" value="ECO:0007669"/>
    <property type="project" value="UniProtKB-UniRule"/>
</dbReference>
<dbReference type="STRING" id="1437824.BN940_14356"/>